<dbReference type="EMBL" id="CP036347">
    <property type="protein sequence ID" value="QDU00434.1"/>
    <property type="molecule type" value="Genomic_DNA"/>
</dbReference>
<reference evidence="1 2" key="1">
    <citation type="submission" date="2019-02" db="EMBL/GenBank/DDBJ databases">
        <title>Deep-cultivation of Planctomycetes and their phenomic and genomic characterization uncovers novel biology.</title>
        <authorList>
            <person name="Wiegand S."/>
            <person name="Jogler M."/>
            <person name="Boedeker C."/>
            <person name="Pinto D."/>
            <person name="Vollmers J."/>
            <person name="Rivas-Marin E."/>
            <person name="Kohn T."/>
            <person name="Peeters S.H."/>
            <person name="Heuer A."/>
            <person name="Rast P."/>
            <person name="Oberbeckmann S."/>
            <person name="Bunk B."/>
            <person name="Jeske O."/>
            <person name="Meyerdierks A."/>
            <person name="Storesund J.E."/>
            <person name="Kallscheuer N."/>
            <person name="Luecker S."/>
            <person name="Lage O.M."/>
            <person name="Pohl T."/>
            <person name="Merkel B.J."/>
            <person name="Hornburger P."/>
            <person name="Mueller R.-W."/>
            <person name="Bruemmer F."/>
            <person name="Labrenz M."/>
            <person name="Spormann A.M."/>
            <person name="Op den Camp H."/>
            <person name="Overmann J."/>
            <person name="Amann R."/>
            <person name="Jetten M.S.M."/>
            <person name="Mascher T."/>
            <person name="Medema M.H."/>
            <person name="Devos D.P."/>
            <person name="Kaster A.-K."/>
            <person name="Ovreas L."/>
            <person name="Rohde M."/>
            <person name="Galperin M.Y."/>
            <person name="Jogler C."/>
        </authorList>
    </citation>
    <scope>NUCLEOTIDE SEQUENCE [LARGE SCALE GENOMIC DNA]</scope>
    <source>
        <strain evidence="1 2">V6</strain>
    </source>
</reference>
<gene>
    <name evidence="1" type="ORF">V6x_01070</name>
</gene>
<dbReference type="Proteomes" id="UP000320722">
    <property type="component" value="Chromosome"/>
</dbReference>
<name>A0A517W5A7_9PLAN</name>
<evidence type="ECO:0000313" key="2">
    <source>
        <dbReference type="Proteomes" id="UP000320722"/>
    </source>
</evidence>
<dbReference type="RefSeq" id="WP_145035501.1">
    <property type="nucleotide sequence ID" value="NZ_CP036347.1"/>
</dbReference>
<dbReference type="AlphaFoldDB" id="A0A517W5A7"/>
<proteinExistence type="predicted"/>
<organism evidence="1 2">
    <name type="scientific">Gimesia chilikensis</name>
    <dbReference type="NCBI Taxonomy" id="2605989"/>
    <lineage>
        <taxon>Bacteria</taxon>
        <taxon>Pseudomonadati</taxon>
        <taxon>Planctomycetota</taxon>
        <taxon>Planctomycetia</taxon>
        <taxon>Planctomycetales</taxon>
        <taxon>Planctomycetaceae</taxon>
        <taxon>Gimesia</taxon>
    </lineage>
</organism>
<accession>A0A517W5A7</accession>
<protein>
    <submittedName>
        <fullName evidence="1">Uncharacterized protein</fullName>
    </submittedName>
</protein>
<sequence>MNWLIEQQSMYHSSTLPDSAVKPGLTCTVFTPNQQQHAIIQKEYWIEPSLILWCDLEKFYYPDDGLDHLDQLIQLALSLLVWKQKPGELELALYSVGTVQQTILLRQDNQNYADCTDPAWEKIWTIAFDKARLPFKHRRLPSLRTDSTHE</sequence>
<evidence type="ECO:0000313" key="1">
    <source>
        <dbReference type="EMBL" id="QDU00434.1"/>
    </source>
</evidence>